<comment type="caution">
    <text evidence="1">The sequence shown here is derived from an EMBL/GenBank/DDBJ whole genome shotgun (WGS) entry which is preliminary data.</text>
</comment>
<evidence type="ECO:0000313" key="1">
    <source>
        <dbReference type="EMBL" id="GIY17290.1"/>
    </source>
</evidence>
<dbReference type="AlphaFoldDB" id="A0AAV4R750"/>
<organism evidence="1 2">
    <name type="scientific">Caerostris extrusa</name>
    <name type="common">Bark spider</name>
    <name type="synonym">Caerostris bankana</name>
    <dbReference type="NCBI Taxonomy" id="172846"/>
    <lineage>
        <taxon>Eukaryota</taxon>
        <taxon>Metazoa</taxon>
        <taxon>Ecdysozoa</taxon>
        <taxon>Arthropoda</taxon>
        <taxon>Chelicerata</taxon>
        <taxon>Arachnida</taxon>
        <taxon>Araneae</taxon>
        <taxon>Araneomorphae</taxon>
        <taxon>Entelegynae</taxon>
        <taxon>Araneoidea</taxon>
        <taxon>Araneidae</taxon>
        <taxon>Caerostris</taxon>
    </lineage>
</organism>
<evidence type="ECO:0000313" key="2">
    <source>
        <dbReference type="Proteomes" id="UP001054945"/>
    </source>
</evidence>
<dbReference type="Proteomes" id="UP001054945">
    <property type="component" value="Unassembled WGS sequence"/>
</dbReference>
<dbReference type="EMBL" id="BPLR01007493">
    <property type="protein sequence ID" value="GIY17290.1"/>
    <property type="molecule type" value="Genomic_DNA"/>
</dbReference>
<proteinExistence type="predicted"/>
<gene>
    <name evidence="1" type="ORF">CEXT_77571</name>
</gene>
<reference evidence="1 2" key="1">
    <citation type="submission" date="2021-06" db="EMBL/GenBank/DDBJ databases">
        <title>Caerostris extrusa draft genome.</title>
        <authorList>
            <person name="Kono N."/>
            <person name="Arakawa K."/>
        </authorList>
    </citation>
    <scope>NUCLEOTIDE SEQUENCE [LARGE SCALE GENOMIC DNA]</scope>
</reference>
<protein>
    <submittedName>
        <fullName evidence="1">Uncharacterized protein</fullName>
    </submittedName>
</protein>
<sequence>MSDDNPPKPTIAKAPFNAPNPRLILGYSEILIAVQVPYTLAQKSNFFDSFNMFRRNPDVGISNANSTDKISKAAGFG</sequence>
<name>A0AAV4R750_CAEEX</name>
<accession>A0AAV4R750</accession>
<keyword evidence="2" id="KW-1185">Reference proteome</keyword>